<protein>
    <recommendedName>
        <fullName evidence="4">DUF2007 domain-containing protein</fullName>
    </recommendedName>
</protein>
<accession>A0A2D0AMG2</accession>
<dbReference type="Proteomes" id="UP000197097">
    <property type="component" value="Unassembled WGS sequence"/>
</dbReference>
<keyword evidence="1" id="KW-0812">Transmembrane</keyword>
<evidence type="ECO:0000313" key="2">
    <source>
        <dbReference type="EMBL" id="OWQ94352.1"/>
    </source>
</evidence>
<feature type="transmembrane region" description="Helical" evidence="1">
    <location>
        <begin position="86"/>
        <end position="104"/>
    </location>
</feature>
<name>A0A2D0AMG2_9SPHN</name>
<dbReference type="EMBL" id="NISJ01000009">
    <property type="protein sequence ID" value="OWQ94352.1"/>
    <property type="molecule type" value="Genomic_DNA"/>
</dbReference>
<keyword evidence="1" id="KW-1133">Transmembrane helix</keyword>
<evidence type="ECO:0008006" key="4">
    <source>
        <dbReference type="Google" id="ProtNLM"/>
    </source>
</evidence>
<evidence type="ECO:0000313" key="3">
    <source>
        <dbReference type="Proteomes" id="UP000197097"/>
    </source>
</evidence>
<dbReference type="OrthoDB" id="7428341at2"/>
<keyword evidence="1" id="KW-0472">Membrane</keyword>
<evidence type="ECO:0000256" key="1">
    <source>
        <dbReference type="SAM" id="Phobius"/>
    </source>
</evidence>
<dbReference type="AlphaFoldDB" id="A0A2D0AMG2"/>
<dbReference type="RefSeq" id="WP_088473616.1">
    <property type="nucleotide sequence ID" value="NZ_NISJ01000009.1"/>
</dbReference>
<sequence>MSDDAMVLIAVLFSRSEALSVAAMLDSAGIIAHVGGEYYAGTTLNIIAMGGFRVTVPAWQHQDASDILSDFADQPVVFSTAIRRRALTLLAIIGLTILLPVGYLHHRAGDLTLGTVLMLTLSLSATPLAPQVRGEYYLSAARVD</sequence>
<comment type="caution">
    <text evidence="2">The sequence shown here is derived from an EMBL/GenBank/DDBJ whole genome shotgun (WGS) entry which is preliminary data.</text>
</comment>
<organism evidence="2 3">
    <name type="scientific">Sphingopyxis witflariensis</name>
    <dbReference type="NCBI Taxonomy" id="173675"/>
    <lineage>
        <taxon>Bacteria</taxon>
        <taxon>Pseudomonadati</taxon>
        <taxon>Pseudomonadota</taxon>
        <taxon>Alphaproteobacteria</taxon>
        <taxon>Sphingomonadales</taxon>
        <taxon>Sphingomonadaceae</taxon>
        <taxon>Sphingopyxis</taxon>
    </lineage>
</organism>
<proteinExistence type="predicted"/>
<reference evidence="2 3" key="1">
    <citation type="journal article" date="2002" name="Int. J. Syst. Evol. Microbiol.">
        <title>Sphingopyxis witflariensis sp. nov., isolated from activated sludge.</title>
        <authorList>
            <person name="Kampfer P."/>
            <person name="Witzenberger R."/>
            <person name="Denner E.B."/>
            <person name="Busse H.J."/>
            <person name="Neef A."/>
        </authorList>
    </citation>
    <scope>NUCLEOTIDE SEQUENCE [LARGE SCALE GENOMIC DNA]</scope>
    <source>
        <strain evidence="2 3">DSM 14551</strain>
    </source>
</reference>
<gene>
    <name evidence="2" type="ORF">CDQ91_15330</name>
</gene>
<keyword evidence="3" id="KW-1185">Reference proteome</keyword>